<protein>
    <recommendedName>
        <fullName evidence="2">histidine kinase</fullName>
        <ecNumber evidence="2">2.7.13.3</ecNumber>
    </recommendedName>
</protein>
<dbReference type="BioCyc" id="DPIE1322246:BN4_RS12355-MONOMER"/>
<dbReference type="GO" id="GO:0000155">
    <property type="term" value="F:phosphorelay sensor kinase activity"/>
    <property type="evidence" value="ECO:0007669"/>
    <property type="project" value="InterPro"/>
</dbReference>
<dbReference type="Gene3D" id="3.30.450.40">
    <property type="match status" value="1"/>
</dbReference>
<dbReference type="KEGG" id="dpi:BN4_12463"/>
<dbReference type="InterPro" id="IPR003594">
    <property type="entry name" value="HATPase_dom"/>
</dbReference>
<evidence type="ECO:0000256" key="8">
    <source>
        <dbReference type="ARBA" id="ARBA00023012"/>
    </source>
</evidence>
<dbReference type="Proteomes" id="UP000011724">
    <property type="component" value="Chromosome"/>
</dbReference>
<dbReference type="GO" id="GO:0016020">
    <property type="term" value="C:membrane"/>
    <property type="evidence" value="ECO:0007669"/>
    <property type="project" value="InterPro"/>
</dbReference>
<keyword evidence="8" id="KW-0902">Two-component regulatory system</keyword>
<dbReference type="Pfam" id="PF07730">
    <property type="entry name" value="HisKA_3"/>
    <property type="match status" value="1"/>
</dbReference>
<dbReference type="InterPro" id="IPR029016">
    <property type="entry name" value="GAF-like_dom_sf"/>
</dbReference>
<dbReference type="EMBL" id="FO203427">
    <property type="protein sequence ID" value="CCH49698.1"/>
    <property type="molecule type" value="Genomic_DNA"/>
</dbReference>
<sequence>MKQDERKTKSELLYELRLQRLESLHLKEKLSCDQSVFSDKRQLSYLENISLIDQAIRQTTNLDEMMNSLMEVLRTIFQCDQAWLLHPCDPNAQSWRVPFRSVDARYPIYFGPEDNLPATEDLRENCLLALNSSDPLPLGEENHVKDIPAAAHDEAAAKSALLIALHPKVGRPWLMGLHQCARARRWSPEDKRMYQDISSRISDALSTTLFYQNLEHNQERLKHLSTQLFRAQEEERKRVAEEIHDELGQAALAIKMGVENALYLMHDDAPESMRRSLQSSSNLAKNMVEKMRRMQTSLYPPTLRDFGAITALNGFLGDFTNIYTNMTVKRSIHVTEERIPKPLRVTVFRLAQEALYNAAKHSHGDEVTVILDYLGSHLFLEIIDNGIGFDPNKTIRYPDKRLGLGLTSMRERAEMSGGVMEIDSTPGRGTIIRSIWRLPQEEQPSPSLEET</sequence>
<dbReference type="CDD" id="cd16917">
    <property type="entry name" value="HATPase_UhpB-NarQ-NarX-like"/>
    <property type="match status" value="1"/>
</dbReference>
<dbReference type="GO" id="GO:0005524">
    <property type="term" value="F:ATP binding"/>
    <property type="evidence" value="ECO:0007669"/>
    <property type="project" value="UniProtKB-KW"/>
</dbReference>
<feature type="domain" description="Histidine kinase" evidence="9">
    <location>
        <begin position="349"/>
        <end position="440"/>
    </location>
</feature>
<dbReference type="HOGENOM" id="CLU_606538_0_0_7"/>
<evidence type="ECO:0000256" key="4">
    <source>
        <dbReference type="ARBA" id="ARBA00022679"/>
    </source>
</evidence>
<accession>M1WXE9</accession>
<dbReference type="InterPro" id="IPR003018">
    <property type="entry name" value="GAF"/>
</dbReference>
<evidence type="ECO:0000256" key="2">
    <source>
        <dbReference type="ARBA" id="ARBA00012438"/>
    </source>
</evidence>
<reference evidence="11" key="2">
    <citation type="journal article" date="2013" name="Stand. Genomic Sci.">
        <title>Complete genome sequence of Desulfocapsa sulfexigens, a marine deltaproteobacterium specialized in disproportionating inorganic sulfur compounds.</title>
        <authorList>
            <person name="Finster K.W."/>
            <person name="Kjeldsen K.U."/>
            <person name="Kube M."/>
            <person name="Reinhardt R."/>
            <person name="Mussmann M."/>
            <person name="Amann R."/>
            <person name="Schreiber L."/>
        </authorList>
    </citation>
    <scope>NUCLEOTIDE SEQUENCE [LARGE SCALE GENOMIC DNA]</scope>
    <source>
        <strain evidence="11">DSM 10523 / SB164P1</strain>
    </source>
</reference>
<proteinExistence type="predicted"/>
<dbReference type="Gene3D" id="1.20.5.1930">
    <property type="match status" value="1"/>
</dbReference>
<dbReference type="Gene3D" id="3.30.565.10">
    <property type="entry name" value="Histidine kinase-like ATPase, C-terminal domain"/>
    <property type="match status" value="1"/>
</dbReference>
<dbReference type="InterPro" id="IPR005467">
    <property type="entry name" value="His_kinase_dom"/>
</dbReference>
<evidence type="ECO:0000256" key="6">
    <source>
        <dbReference type="ARBA" id="ARBA00022777"/>
    </source>
</evidence>
<comment type="catalytic activity">
    <reaction evidence="1">
        <text>ATP + protein L-histidine = ADP + protein N-phospho-L-histidine.</text>
        <dbReference type="EC" id="2.7.13.3"/>
    </reaction>
</comment>
<dbReference type="AlphaFoldDB" id="M1WXE9"/>
<name>M1WXE9_PSEP2</name>
<dbReference type="PATRIC" id="fig|879567.3.peg.2635"/>
<keyword evidence="11" id="KW-1185">Reference proteome</keyword>
<dbReference type="OrthoDB" id="6231at2"/>
<reference evidence="10 11" key="1">
    <citation type="journal article" date="2013" name="PLoS ONE">
        <title>The first genomic and proteomic characterization of a deep-sea sulfate reducer: insights into the piezophilic lifestyle of Desulfovibrio piezophilus.</title>
        <authorList>
            <person name="Pradel N."/>
            <person name="Ji B."/>
            <person name="Gimenez G."/>
            <person name="Talla E."/>
            <person name="Lenoble P."/>
            <person name="Garel M."/>
            <person name="Tamburini C."/>
            <person name="Fourquet P."/>
            <person name="Lebrun R."/>
            <person name="Bertin P."/>
            <person name="Denis Y."/>
            <person name="Pophillat M."/>
            <person name="Barbe V."/>
            <person name="Ollivier B."/>
            <person name="Dolla A."/>
        </authorList>
    </citation>
    <scope>NUCLEOTIDE SEQUENCE [LARGE SCALE GENOMIC DNA]</scope>
    <source>
        <strain evidence="11">DSM 10523 / SB164P1</strain>
    </source>
</reference>
<keyword evidence="7" id="KW-0067">ATP-binding</keyword>
<dbReference type="PANTHER" id="PTHR24421">
    <property type="entry name" value="NITRATE/NITRITE SENSOR PROTEIN NARX-RELATED"/>
    <property type="match status" value="1"/>
</dbReference>
<dbReference type="InterPro" id="IPR050482">
    <property type="entry name" value="Sensor_HK_TwoCompSys"/>
</dbReference>
<dbReference type="EC" id="2.7.13.3" evidence="2"/>
<keyword evidence="5" id="KW-0547">Nucleotide-binding</keyword>
<organism evidence="10 11">
    <name type="scientific">Pseudodesulfovibrio piezophilus (strain DSM 21447 / JCM 15486 / C1TLV30)</name>
    <name type="common">Desulfovibrio piezophilus</name>
    <dbReference type="NCBI Taxonomy" id="1322246"/>
    <lineage>
        <taxon>Bacteria</taxon>
        <taxon>Pseudomonadati</taxon>
        <taxon>Thermodesulfobacteriota</taxon>
        <taxon>Desulfovibrionia</taxon>
        <taxon>Desulfovibrionales</taxon>
        <taxon>Desulfovibrionaceae</taxon>
    </lineage>
</organism>
<dbReference type="PROSITE" id="PS50109">
    <property type="entry name" value="HIS_KIN"/>
    <property type="match status" value="1"/>
</dbReference>
<dbReference type="eggNOG" id="COG4585">
    <property type="taxonomic scope" value="Bacteria"/>
</dbReference>
<dbReference type="STRING" id="1322246.BN4_12463"/>
<dbReference type="RefSeq" id="WP_015415741.1">
    <property type="nucleotide sequence ID" value="NC_020409.1"/>
</dbReference>
<evidence type="ECO:0000256" key="7">
    <source>
        <dbReference type="ARBA" id="ARBA00022840"/>
    </source>
</evidence>
<evidence type="ECO:0000256" key="5">
    <source>
        <dbReference type="ARBA" id="ARBA00022741"/>
    </source>
</evidence>
<evidence type="ECO:0000313" key="11">
    <source>
        <dbReference type="Proteomes" id="UP000011724"/>
    </source>
</evidence>
<keyword evidence="3" id="KW-0597">Phosphoprotein</keyword>
<evidence type="ECO:0000256" key="1">
    <source>
        <dbReference type="ARBA" id="ARBA00000085"/>
    </source>
</evidence>
<dbReference type="Pfam" id="PF02518">
    <property type="entry name" value="HATPase_c"/>
    <property type="match status" value="1"/>
</dbReference>
<keyword evidence="4" id="KW-0808">Transferase</keyword>
<dbReference type="eggNOG" id="COG2203">
    <property type="taxonomic scope" value="Bacteria"/>
</dbReference>
<dbReference type="InterPro" id="IPR036890">
    <property type="entry name" value="HATPase_C_sf"/>
</dbReference>
<evidence type="ECO:0000256" key="3">
    <source>
        <dbReference type="ARBA" id="ARBA00022553"/>
    </source>
</evidence>
<gene>
    <name evidence="10" type="ordered locus">BN4_12463</name>
</gene>
<dbReference type="SUPFAM" id="SSF55781">
    <property type="entry name" value="GAF domain-like"/>
    <property type="match status" value="1"/>
</dbReference>
<dbReference type="GO" id="GO:0046983">
    <property type="term" value="F:protein dimerization activity"/>
    <property type="evidence" value="ECO:0007669"/>
    <property type="project" value="InterPro"/>
</dbReference>
<dbReference type="SMART" id="SM00065">
    <property type="entry name" value="GAF"/>
    <property type="match status" value="1"/>
</dbReference>
<evidence type="ECO:0000313" key="10">
    <source>
        <dbReference type="EMBL" id="CCH49698.1"/>
    </source>
</evidence>
<dbReference type="SMART" id="SM00387">
    <property type="entry name" value="HATPase_c"/>
    <property type="match status" value="1"/>
</dbReference>
<evidence type="ECO:0000259" key="9">
    <source>
        <dbReference type="PROSITE" id="PS50109"/>
    </source>
</evidence>
<dbReference type="InterPro" id="IPR011712">
    <property type="entry name" value="Sig_transdc_His_kin_sub3_dim/P"/>
</dbReference>
<dbReference type="SUPFAM" id="SSF55874">
    <property type="entry name" value="ATPase domain of HSP90 chaperone/DNA topoisomerase II/histidine kinase"/>
    <property type="match status" value="1"/>
</dbReference>
<keyword evidence="6" id="KW-0418">Kinase</keyword>
<dbReference type="PANTHER" id="PTHR24421:SF10">
    <property type="entry name" value="NITRATE_NITRITE SENSOR PROTEIN NARQ"/>
    <property type="match status" value="1"/>
</dbReference>